<comment type="catalytic activity">
    <reaction evidence="7">
        <text>4-imidazolone-5-propanoate + H2O = N-formimidoyl-L-glutamate</text>
        <dbReference type="Rhea" id="RHEA:23660"/>
        <dbReference type="ChEBI" id="CHEBI:15377"/>
        <dbReference type="ChEBI" id="CHEBI:58928"/>
        <dbReference type="ChEBI" id="CHEBI:77893"/>
        <dbReference type="EC" id="3.5.2.7"/>
    </reaction>
</comment>
<accession>A0A3G9GI06</accession>
<reference evidence="9 10" key="2">
    <citation type="journal article" date="2017" name="Genome Announc.">
        <title>Draft genome sequence of Aquitalea magnusonii strain H3, a plant growth-promoting bacterium of duckweed Lemna minor.</title>
        <authorList>
            <person name="Ishizawa H."/>
            <person name="Kuroda M."/>
            <person name="Ike M."/>
        </authorList>
    </citation>
    <scope>NUCLEOTIDE SEQUENCE [LARGE SCALE GENOMIC DNA]</scope>
    <source>
        <strain evidence="9 10">H3</strain>
    </source>
</reference>
<keyword evidence="6 7" id="KW-0408">Iron</keyword>
<dbReference type="HAMAP" id="MF_00372">
    <property type="entry name" value="HutI"/>
    <property type="match status" value="1"/>
</dbReference>
<dbReference type="InterPro" id="IPR011059">
    <property type="entry name" value="Metal-dep_hydrolase_composite"/>
</dbReference>
<evidence type="ECO:0000256" key="2">
    <source>
        <dbReference type="ARBA" id="ARBA00022723"/>
    </source>
</evidence>
<feature type="binding site" evidence="7">
    <location>
        <position position="247"/>
    </location>
    <ligand>
        <name>Fe(3+)</name>
        <dbReference type="ChEBI" id="CHEBI:29034"/>
    </ligand>
</feature>
<dbReference type="Pfam" id="PF01979">
    <property type="entry name" value="Amidohydro_1"/>
    <property type="match status" value="1"/>
</dbReference>
<evidence type="ECO:0000313" key="9">
    <source>
        <dbReference type="EMBL" id="BBF87508.1"/>
    </source>
</evidence>
<dbReference type="KEGG" id="amah:DLM_3929"/>
<gene>
    <name evidence="7" type="primary">hutI</name>
    <name evidence="9" type="ORF">DLM_3929</name>
</gene>
<name>A0A3G9GI06_9NEIS</name>
<evidence type="ECO:0000313" key="10">
    <source>
        <dbReference type="Proteomes" id="UP000198290"/>
    </source>
</evidence>
<dbReference type="GO" id="GO:0019557">
    <property type="term" value="P:L-histidine catabolic process to glutamate and formate"/>
    <property type="evidence" value="ECO:0007669"/>
    <property type="project" value="UniProtKB-UniPathway"/>
</dbReference>
<feature type="binding site" evidence="7">
    <location>
        <position position="250"/>
    </location>
    <ligand>
        <name>4-imidazolone-5-propanoate</name>
        <dbReference type="ChEBI" id="CHEBI:77893"/>
    </ligand>
</feature>
<feature type="binding site" evidence="7">
    <location>
        <position position="86"/>
    </location>
    <ligand>
        <name>4-imidazolone-5-propanoate</name>
        <dbReference type="ChEBI" id="CHEBI:77893"/>
    </ligand>
</feature>
<feature type="binding site" evidence="7">
    <location>
        <position position="149"/>
    </location>
    <ligand>
        <name>N-formimidoyl-L-glutamate</name>
        <dbReference type="ChEBI" id="CHEBI:58928"/>
    </ligand>
</feature>
<evidence type="ECO:0000256" key="6">
    <source>
        <dbReference type="ARBA" id="ARBA00023004"/>
    </source>
</evidence>
<dbReference type="PANTHER" id="PTHR42752:SF1">
    <property type="entry name" value="IMIDAZOLONEPROPIONASE-RELATED"/>
    <property type="match status" value="1"/>
</dbReference>
<evidence type="ECO:0000256" key="4">
    <source>
        <dbReference type="ARBA" id="ARBA00022808"/>
    </source>
</evidence>
<dbReference type="EC" id="3.5.2.7" evidence="1 7"/>
<feature type="binding site" evidence="7">
    <location>
        <position position="77"/>
    </location>
    <ligand>
        <name>Fe(3+)</name>
        <dbReference type="ChEBI" id="CHEBI:29034"/>
    </ligand>
</feature>
<feature type="binding site" evidence="7">
    <location>
        <position position="149"/>
    </location>
    <ligand>
        <name>4-imidazolone-5-propanoate</name>
        <dbReference type="ChEBI" id="CHEBI:77893"/>
    </ligand>
</feature>
<evidence type="ECO:0000256" key="1">
    <source>
        <dbReference type="ARBA" id="ARBA00012864"/>
    </source>
</evidence>
<evidence type="ECO:0000256" key="3">
    <source>
        <dbReference type="ARBA" id="ARBA00022801"/>
    </source>
</evidence>
<feature type="binding site" evidence="7">
    <location>
        <position position="77"/>
    </location>
    <ligand>
        <name>Zn(2+)</name>
        <dbReference type="ChEBI" id="CHEBI:29105"/>
    </ligand>
</feature>
<dbReference type="RefSeq" id="WP_089082410.1">
    <property type="nucleotide sequence ID" value="NZ_AP018823.1"/>
</dbReference>
<keyword evidence="4 7" id="KW-0369">Histidine metabolism</keyword>
<keyword evidence="3 7" id="KW-0378">Hydrolase</keyword>
<dbReference type="PANTHER" id="PTHR42752">
    <property type="entry name" value="IMIDAZOLONEPROPIONASE"/>
    <property type="match status" value="1"/>
</dbReference>
<dbReference type="GO" id="GO:0019556">
    <property type="term" value="P:L-histidine catabolic process to glutamate and formamide"/>
    <property type="evidence" value="ECO:0007669"/>
    <property type="project" value="UniProtKB-UniRule"/>
</dbReference>
<comment type="cofactor">
    <cofactor evidence="7">
        <name>Zn(2+)</name>
        <dbReference type="ChEBI" id="CHEBI:29105"/>
    </cofactor>
    <cofactor evidence="7">
        <name>Fe(3+)</name>
        <dbReference type="ChEBI" id="CHEBI:29034"/>
    </cofactor>
    <text evidence="7">Binds 1 zinc or iron ion per subunit.</text>
</comment>
<dbReference type="AlphaFoldDB" id="A0A3G9GI06"/>
<comment type="pathway">
    <text evidence="7">Amino-acid degradation; L-histidine degradation into L-glutamate; N-formimidoyl-L-glutamate from L-histidine: step 3/3.</text>
</comment>
<reference evidence="10" key="1">
    <citation type="journal article" date="2017" name="Biotechnol. Biofuels">
        <title>Evaluation of environmental bacterial communities as a factor affecting the growth of duckweed Lemna minor.</title>
        <authorList>
            <person name="Ishizawa H."/>
            <person name="Kuroda M."/>
            <person name="Morikawa M."/>
            <person name="Ike M."/>
        </authorList>
    </citation>
    <scope>NUCLEOTIDE SEQUENCE [LARGE SCALE GENOMIC DNA]</scope>
    <source>
        <strain evidence="10">H3</strain>
    </source>
</reference>
<keyword evidence="5 7" id="KW-0862">Zinc</keyword>
<organism evidence="9 10">
    <name type="scientific">Aquitalea magnusonii</name>
    <dbReference type="NCBI Taxonomy" id="332411"/>
    <lineage>
        <taxon>Bacteria</taxon>
        <taxon>Pseudomonadati</taxon>
        <taxon>Pseudomonadota</taxon>
        <taxon>Betaproteobacteria</taxon>
        <taxon>Neisseriales</taxon>
        <taxon>Chromobacteriaceae</taxon>
        <taxon>Aquitalea</taxon>
    </lineage>
</organism>
<dbReference type="GO" id="GO:0005506">
    <property type="term" value="F:iron ion binding"/>
    <property type="evidence" value="ECO:0007669"/>
    <property type="project" value="UniProtKB-UniRule"/>
</dbReference>
<feature type="domain" description="Amidohydrolase-related" evidence="8">
    <location>
        <begin position="68"/>
        <end position="396"/>
    </location>
</feature>
<feature type="binding site" evidence="7">
    <location>
        <position position="79"/>
    </location>
    <ligand>
        <name>Zn(2+)</name>
        <dbReference type="ChEBI" id="CHEBI:29105"/>
    </ligand>
</feature>
<evidence type="ECO:0000256" key="5">
    <source>
        <dbReference type="ARBA" id="ARBA00022833"/>
    </source>
</evidence>
<dbReference type="Gene3D" id="3.20.20.140">
    <property type="entry name" value="Metal-dependent hydrolases"/>
    <property type="match status" value="1"/>
</dbReference>
<dbReference type="SUPFAM" id="SSF51338">
    <property type="entry name" value="Composite domain of metallo-dependent hydrolases"/>
    <property type="match status" value="1"/>
</dbReference>
<keyword evidence="2 7" id="KW-0479">Metal-binding</keyword>
<dbReference type="UniPathway" id="UPA00379">
    <property type="reaction ID" value="UER00551"/>
</dbReference>
<dbReference type="OrthoDB" id="9807210at2"/>
<dbReference type="InterPro" id="IPR032466">
    <property type="entry name" value="Metal_Hydrolase"/>
</dbReference>
<protein>
    <recommendedName>
        <fullName evidence="1 7">Imidazolonepropionase</fullName>
        <ecNumber evidence="1 7">3.5.2.7</ecNumber>
    </recommendedName>
    <alternativeName>
        <fullName evidence="7">Imidazolone-5-propionate hydrolase</fullName>
    </alternativeName>
</protein>
<dbReference type="CDD" id="cd01296">
    <property type="entry name" value="Imidazolone-5PH"/>
    <property type="match status" value="1"/>
</dbReference>
<dbReference type="InterPro" id="IPR006680">
    <property type="entry name" value="Amidohydro-rel"/>
</dbReference>
<keyword evidence="7" id="KW-0963">Cytoplasm</keyword>
<dbReference type="EMBL" id="AP018823">
    <property type="protein sequence ID" value="BBF87508.1"/>
    <property type="molecule type" value="Genomic_DNA"/>
</dbReference>
<feature type="binding site" evidence="7">
    <location>
        <position position="327"/>
    </location>
    <ligand>
        <name>4-imidazolone-5-propanoate</name>
        <dbReference type="ChEBI" id="CHEBI:77893"/>
    </ligand>
</feature>
<evidence type="ECO:0000259" key="8">
    <source>
        <dbReference type="Pfam" id="PF01979"/>
    </source>
</evidence>
<feature type="binding site" evidence="7">
    <location>
        <position position="247"/>
    </location>
    <ligand>
        <name>Zn(2+)</name>
        <dbReference type="ChEBI" id="CHEBI:29105"/>
    </ligand>
</feature>
<dbReference type="Gene3D" id="2.30.40.10">
    <property type="entry name" value="Urease, subunit C, domain 1"/>
    <property type="match status" value="1"/>
</dbReference>
<feature type="binding site" evidence="7">
    <location>
        <position position="79"/>
    </location>
    <ligand>
        <name>Fe(3+)</name>
        <dbReference type="ChEBI" id="CHEBI:29034"/>
    </ligand>
</feature>
<comment type="function">
    <text evidence="7">Catalyzes the hydrolytic cleavage of the carbon-nitrogen bond in imidazolone-5-propanoate to yield N-formimidoyl-L-glutamate. It is the third step in the universal histidine degradation pathway.</text>
</comment>
<dbReference type="GO" id="GO:0005737">
    <property type="term" value="C:cytoplasm"/>
    <property type="evidence" value="ECO:0007669"/>
    <property type="project" value="UniProtKB-SubCell"/>
</dbReference>
<proteinExistence type="inferred from homology"/>
<sequence>MSKPTNNMRSLWLNARLATMDTQHPAPYGALHDHLLVVEQGRIAAILPQGQLNPASFDGEVIDVAGRWITPGFIDCHTHLVYGGNRAAEWEQRLLGVPYQQIAAQGGGIVSTVRATRALSEAQLAATSLPRLQALMAEGVTTLESKSGYGLNLEDEIKQLRVARQLGDSQPVEIVPTLLSAHALPPEFAGDADGYIQHVCQDILPTVAEQGLAEAVDVFCESVGFSPAQTRRVFEAAQRHGLRVKGHVEQLSNLQGAALVAEFGGLSADHIEYLDEAGVAAMRVAGTVAVLLPGAFYFLRETQKPPVELLRAAGVPMAVSTDLNPGTSPFASIRLAMNQACVLFGLSPEEALAGTTRHAAQALGRGHSHGKLALDHVADLLLWDIEHPAEIVYGLGVNPLAERVFRGQRPGKETTQ</sequence>
<feature type="binding site" evidence="7">
    <location>
        <position position="182"/>
    </location>
    <ligand>
        <name>4-imidazolone-5-propanoate</name>
        <dbReference type="ChEBI" id="CHEBI:77893"/>
    </ligand>
</feature>
<comment type="similarity">
    <text evidence="7">Belongs to the metallo-dependent hydrolases superfamily. HutI family.</text>
</comment>
<feature type="binding site" evidence="7">
    <location>
        <position position="322"/>
    </location>
    <ligand>
        <name>Zn(2+)</name>
        <dbReference type="ChEBI" id="CHEBI:29105"/>
    </ligand>
</feature>
<reference evidence="10" key="3">
    <citation type="journal article" date="2017" name="Plant Physiol. Biochem.">
        <title>Differential oxidative and antioxidative response of duckweed Lemna minor toward plant growth promoting/inhibiting bacteria.</title>
        <authorList>
            <person name="Ishizawa H."/>
            <person name="Kuroda M."/>
            <person name="Morikawa M."/>
            <person name="Ike M."/>
        </authorList>
    </citation>
    <scope>NUCLEOTIDE SEQUENCE [LARGE SCALE GENOMIC DNA]</scope>
    <source>
        <strain evidence="10">H3</strain>
    </source>
</reference>
<dbReference type="SUPFAM" id="SSF51556">
    <property type="entry name" value="Metallo-dependent hydrolases"/>
    <property type="match status" value="1"/>
</dbReference>
<dbReference type="GO" id="GO:0008270">
    <property type="term" value="F:zinc ion binding"/>
    <property type="evidence" value="ECO:0007669"/>
    <property type="project" value="UniProtKB-UniRule"/>
</dbReference>
<feature type="binding site" evidence="7">
    <location>
        <position position="322"/>
    </location>
    <ligand>
        <name>Fe(3+)</name>
        <dbReference type="ChEBI" id="CHEBI:29034"/>
    </ligand>
</feature>
<dbReference type="STRING" id="332411.VI06_06550"/>
<feature type="binding site" evidence="7">
    <location>
        <position position="324"/>
    </location>
    <ligand>
        <name>N-formimidoyl-L-glutamate</name>
        <dbReference type="ChEBI" id="CHEBI:58928"/>
    </ligand>
</feature>
<evidence type="ECO:0000256" key="7">
    <source>
        <dbReference type="HAMAP-Rule" id="MF_00372"/>
    </source>
</evidence>
<dbReference type="InterPro" id="IPR005920">
    <property type="entry name" value="HutI"/>
</dbReference>
<dbReference type="GO" id="GO:0050480">
    <property type="term" value="F:imidazolonepropionase activity"/>
    <property type="evidence" value="ECO:0007669"/>
    <property type="project" value="UniProtKB-UniRule"/>
</dbReference>
<feature type="binding site" evidence="7">
    <location>
        <position position="326"/>
    </location>
    <ligand>
        <name>N-formimidoyl-L-glutamate</name>
        <dbReference type="ChEBI" id="CHEBI:58928"/>
    </ligand>
</feature>
<dbReference type="Proteomes" id="UP000198290">
    <property type="component" value="Chromosome"/>
</dbReference>
<dbReference type="FunFam" id="3.20.20.140:FF:000007">
    <property type="entry name" value="Imidazolonepropionase"/>
    <property type="match status" value="1"/>
</dbReference>
<comment type="subcellular location">
    <subcellularLocation>
        <location evidence="7">Cytoplasm</location>
    </subcellularLocation>
</comment>
<keyword evidence="10" id="KW-1185">Reference proteome</keyword>
<dbReference type="NCBIfam" id="TIGR01224">
    <property type="entry name" value="hutI"/>
    <property type="match status" value="1"/>
</dbReference>